<dbReference type="STRING" id="1000565.METUNv1_02152"/>
<proteinExistence type="predicted"/>
<evidence type="ECO:0000313" key="3">
    <source>
        <dbReference type="EMBL" id="EGK71647.1"/>
    </source>
</evidence>
<evidence type="ECO:0000259" key="2">
    <source>
        <dbReference type="SMART" id="SM00062"/>
    </source>
</evidence>
<evidence type="ECO:0000313" key="4">
    <source>
        <dbReference type="Proteomes" id="UP000005019"/>
    </source>
</evidence>
<protein>
    <submittedName>
        <fullName evidence="3">Extracellular solute-binding protein family 3</fullName>
    </submittedName>
</protein>
<keyword evidence="4" id="KW-1185">Reference proteome</keyword>
<dbReference type="OrthoDB" id="9768183at2"/>
<dbReference type="Proteomes" id="UP000005019">
    <property type="component" value="Unassembled WGS sequence"/>
</dbReference>
<feature type="domain" description="Solute-binding protein family 3/N-terminal" evidence="2">
    <location>
        <begin position="35"/>
        <end position="269"/>
    </location>
</feature>
<dbReference type="SMART" id="SM00062">
    <property type="entry name" value="PBPb"/>
    <property type="match status" value="1"/>
</dbReference>
<dbReference type="Gene3D" id="3.40.190.10">
    <property type="entry name" value="Periplasmic binding protein-like II"/>
    <property type="match status" value="2"/>
</dbReference>
<dbReference type="AlphaFoldDB" id="F5RCZ6"/>
<accession>F5RCZ6</accession>
<dbReference type="eggNOG" id="COG0834">
    <property type="taxonomic scope" value="Bacteria"/>
</dbReference>
<organism evidence="3 4">
    <name type="scientific">Methyloversatilis universalis (strain ATCC BAA-1314 / DSM 25237 / JCM 13912 / CCUG 52030 / FAM5)</name>
    <dbReference type="NCBI Taxonomy" id="1000565"/>
    <lineage>
        <taxon>Bacteria</taxon>
        <taxon>Pseudomonadati</taxon>
        <taxon>Pseudomonadota</taxon>
        <taxon>Betaproteobacteria</taxon>
        <taxon>Nitrosomonadales</taxon>
        <taxon>Sterolibacteriaceae</taxon>
        <taxon>Methyloversatilis</taxon>
    </lineage>
</organism>
<dbReference type="Pfam" id="PF00497">
    <property type="entry name" value="SBP_bac_3"/>
    <property type="match status" value="1"/>
</dbReference>
<dbReference type="PANTHER" id="PTHR35936">
    <property type="entry name" value="MEMBRANE-BOUND LYTIC MUREIN TRANSGLYCOSYLASE F"/>
    <property type="match status" value="1"/>
</dbReference>
<gene>
    <name evidence="3" type="ORF">METUNv1_02152</name>
</gene>
<dbReference type="EMBL" id="AFHG01000049">
    <property type="protein sequence ID" value="EGK71647.1"/>
    <property type="molecule type" value="Genomic_DNA"/>
</dbReference>
<comment type="caution">
    <text evidence="3">The sequence shown here is derived from an EMBL/GenBank/DDBJ whole genome shotgun (WGS) entry which is preliminary data.</text>
</comment>
<dbReference type="SUPFAM" id="SSF53850">
    <property type="entry name" value="Periplasmic binding protein-like II"/>
    <property type="match status" value="1"/>
</dbReference>
<sequence>MRTPYVLAGLLVAVVALALGWVILAGSPRDAGAGTLRALYAIEPPFAFVDSHGRVTGEAPEVLRIVARRAGFRDVEFVHAEFGQLLHDLMNGRAEVVASGLFVTPERARSVRFTRPTARVGTGLVVATGNPLDLHGLDDVAAHPEAVLAVVDGAVEMQQARRAGVPPARLQRHGDANGAVVAVIEGRADALALSDVSIGYMLASSGYTGIEAVAAVRPPQRDGRDDPGWPAFALRTDDEALARRLDEALAGFLGSAEHRALVARFGFAPHNLAAEVRP</sequence>
<dbReference type="PANTHER" id="PTHR35936:SF17">
    <property type="entry name" value="ARGININE-BINDING EXTRACELLULAR PROTEIN ARTP"/>
    <property type="match status" value="1"/>
</dbReference>
<dbReference type="InterPro" id="IPR001638">
    <property type="entry name" value="Solute-binding_3/MltF_N"/>
</dbReference>
<dbReference type="RefSeq" id="WP_008061511.1">
    <property type="nucleotide sequence ID" value="NZ_AFHG01000049.1"/>
</dbReference>
<reference evidence="3 4" key="1">
    <citation type="journal article" date="2011" name="J. Bacteriol.">
        <title>Genome sequence of Methyloversatilis universalis FAM5T, a methylotrophic representative of the order Rhodocyclales.</title>
        <authorList>
            <person name="Kittichotirat W."/>
            <person name="Good N.M."/>
            <person name="Hall R."/>
            <person name="Bringel F."/>
            <person name="Lajus A."/>
            <person name="Medigue C."/>
            <person name="Smalley N.E."/>
            <person name="Beck D."/>
            <person name="Bumgarner R."/>
            <person name="Vuilleumier S."/>
            <person name="Kalyuzhnaya M.G."/>
        </authorList>
    </citation>
    <scope>NUCLEOTIDE SEQUENCE [LARGE SCALE GENOMIC DNA]</scope>
    <source>
        <strain evidence="4">ATCC BAA-1314 / JCM 13912 / FAM5</strain>
    </source>
</reference>
<evidence type="ECO:0000256" key="1">
    <source>
        <dbReference type="ARBA" id="ARBA00022729"/>
    </source>
</evidence>
<name>F5RCZ6_METUF</name>
<keyword evidence="1" id="KW-0732">Signal</keyword>